<protein>
    <submittedName>
        <fullName evidence="1">Uncharacterized protein</fullName>
    </submittedName>
</protein>
<keyword evidence="1" id="KW-0496">Mitochondrion</keyword>
<accession>A0A6B9XP93</accession>
<reference evidence="1" key="1">
    <citation type="submission" date="2019-03" db="EMBL/GenBank/DDBJ databases">
        <title>Largest Complete Mitochondrial Genome of a Gymnosperm, Sitka Spruce (Picea sitchensis), Indicates Complex Physical Structure.</title>
        <authorList>
            <person name="Jackman S.D."/>
            <person name="Coombe L."/>
            <person name="Warren R."/>
            <person name="Kirk H."/>
            <person name="Trinh E."/>
            <person name="McLeod T."/>
            <person name="Pleasance S."/>
            <person name="Pandoh P."/>
            <person name="Zhao Y."/>
            <person name="Coope R."/>
            <person name="Bousquet J."/>
            <person name="Bohlmann J.C."/>
            <person name="Jones S.J.M."/>
            <person name="Birol I."/>
        </authorList>
    </citation>
    <scope>NUCLEOTIDE SEQUENCE</scope>
    <source>
        <strain evidence="1">Q903</strain>
    </source>
</reference>
<dbReference type="EMBL" id="MK697699">
    <property type="protein sequence ID" value="QHR89780.1"/>
    <property type="molecule type" value="Genomic_DNA"/>
</dbReference>
<proteinExistence type="predicted"/>
<gene>
    <name evidence="1" type="primary">orf03825</name>
    <name evidence="1" type="ORF">Q903MT_gene3802</name>
</gene>
<evidence type="ECO:0000313" key="1">
    <source>
        <dbReference type="EMBL" id="QHR89780.1"/>
    </source>
</evidence>
<dbReference type="AlphaFoldDB" id="A0A6B9XP93"/>
<geneLocation type="mitochondrion" evidence="1"/>
<organism evidence="1">
    <name type="scientific">Picea sitchensis</name>
    <name type="common">Sitka spruce</name>
    <name type="synonym">Pinus sitchensis</name>
    <dbReference type="NCBI Taxonomy" id="3332"/>
    <lineage>
        <taxon>Eukaryota</taxon>
        <taxon>Viridiplantae</taxon>
        <taxon>Streptophyta</taxon>
        <taxon>Embryophyta</taxon>
        <taxon>Tracheophyta</taxon>
        <taxon>Spermatophyta</taxon>
        <taxon>Pinopsida</taxon>
        <taxon>Pinidae</taxon>
        <taxon>Conifers I</taxon>
        <taxon>Pinales</taxon>
        <taxon>Pinaceae</taxon>
        <taxon>Picea</taxon>
    </lineage>
</organism>
<sequence>MRKDRWIHPHGFRMYHMVLPQVTRIKGKVKRKIFPGPRRSDYKPSGKGRPLDFGKTLLSMTLFFLGIETICNRGSSASVLMGLAIKF</sequence>
<name>A0A6B9XP93_PICSI</name>